<evidence type="ECO:0000313" key="1">
    <source>
        <dbReference type="EMBL" id="QOI44481.1"/>
    </source>
</evidence>
<sequence length="61" mass="7196">MLKFVRKILVCSSSYIILQINLSFVVVPTFEESICKVQILTLFRIMSFLRRAHVKINEYSE</sequence>
<proteinExistence type="predicted"/>
<reference evidence="1" key="1">
    <citation type="submission" date="2019-09" db="EMBL/GenBank/DDBJ databases">
        <title>Comparative Genomics of Leptospira interrogans Reveals Genome Plasticity - A Common Adaptive Strategy for Survival in Various Hosts.</title>
        <authorList>
            <person name="Ramli S.R."/>
            <person name="Bunk B."/>
            <person name="Goris M."/>
            <person name="Bhuju S."/>
            <person name="Jarek M."/>
            <person name="Sproer C."/>
            <person name="Mustakim S."/>
            <person name="Strommenger B."/>
            <person name="Pessler F."/>
        </authorList>
    </citation>
    <scope>NUCLEOTIDE SEQUENCE</scope>
    <source>
        <strain evidence="1">782</strain>
    </source>
</reference>
<organism evidence="1 2">
    <name type="scientific">Leptospira interrogans serovar Canicola</name>
    <dbReference type="NCBI Taxonomy" id="211880"/>
    <lineage>
        <taxon>Bacteria</taxon>
        <taxon>Pseudomonadati</taxon>
        <taxon>Spirochaetota</taxon>
        <taxon>Spirochaetia</taxon>
        <taxon>Leptospirales</taxon>
        <taxon>Leptospiraceae</taxon>
        <taxon>Leptospira</taxon>
    </lineage>
</organism>
<name>A0AAQ0AZS0_LEPIR</name>
<evidence type="ECO:0000313" key="2">
    <source>
        <dbReference type="Proteomes" id="UP000663124"/>
    </source>
</evidence>
<dbReference type="Proteomes" id="UP000663124">
    <property type="component" value="Chromosome 1"/>
</dbReference>
<dbReference type="AlphaFoldDB" id="A0AAQ0AZS0"/>
<protein>
    <submittedName>
        <fullName evidence="1">Uncharacterized protein</fullName>
    </submittedName>
</protein>
<accession>A0AAQ0AZS0</accession>
<dbReference type="EMBL" id="CP043884">
    <property type="protein sequence ID" value="QOI44481.1"/>
    <property type="molecule type" value="Genomic_DNA"/>
</dbReference>
<gene>
    <name evidence="1" type="ORF">Lepto782_07865</name>
</gene>